<feature type="region of interest" description="Disordered" evidence="5">
    <location>
        <begin position="285"/>
        <end position="307"/>
    </location>
</feature>
<dbReference type="GO" id="GO:0019148">
    <property type="term" value="F:D-cysteine desulfhydrase activity"/>
    <property type="evidence" value="ECO:0007669"/>
    <property type="project" value="TreeGrafter"/>
</dbReference>
<dbReference type="InterPro" id="IPR027278">
    <property type="entry name" value="ACCD_DCysDesulf"/>
</dbReference>
<dbReference type="PIRSF" id="PIRSF006278">
    <property type="entry name" value="ACCD_DCysDesulf"/>
    <property type="match status" value="1"/>
</dbReference>
<evidence type="ECO:0000256" key="4">
    <source>
        <dbReference type="PIRSR" id="PIRSR006278-2"/>
    </source>
</evidence>
<evidence type="ECO:0000256" key="5">
    <source>
        <dbReference type="SAM" id="MobiDB-lite"/>
    </source>
</evidence>
<sequence length="360" mass="38951">MHPSPRSTRRSRRPVIRRLDTVNTPLLYERFPSHDPDAPFFRHLPLGERPTPVGRLTGLADGAAEVWIKDESGFGDLWGGNKVRKLEWVIAEALARRSPTVLTFGALGTDHGLATARFARAHGLGVALALADQPLDEHARLRSEQLEACGATIHRTRTKGRTRLSAPWLILRHGRFVGGRFRPAYVLPPGGSSPVGMLGYVECGLEIAAQVGAGELPEPSHVVLPVGSGGTAAGLALGLRLAGLRTRVTGVVVNDQLRADSERIARMANKTARLLRKRTGDFRVAGPRPEDVTTTRDWLGTGYGHPTPEAERVIRDSRTIGGPELEPVYTAKALAALRDMNARGDLGDGAVLYLHTHGPR</sequence>
<evidence type="ECO:0000259" key="6">
    <source>
        <dbReference type="Pfam" id="PF00291"/>
    </source>
</evidence>
<evidence type="ECO:0000256" key="1">
    <source>
        <dbReference type="ARBA" id="ARBA00001933"/>
    </source>
</evidence>
<organism evidence="7 8">
    <name type="scientific">Embleya scabrispora</name>
    <dbReference type="NCBI Taxonomy" id="159449"/>
    <lineage>
        <taxon>Bacteria</taxon>
        <taxon>Bacillati</taxon>
        <taxon>Actinomycetota</taxon>
        <taxon>Actinomycetes</taxon>
        <taxon>Kitasatosporales</taxon>
        <taxon>Streptomycetaceae</taxon>
        <taxon>Embleya</taxon>
    </lineage>
</organism>
<feature type="modified residue" description="N6-(pyridoxal phosphate)lysine" evidence="4">
    <location>
        <position position="82"/>
    </location>
</feature>
<dbReference type="Pfam" id="PF00291">
    <property type="entry name" value="PALP"/>
    <property type="match status" value="1"/>
</dbReference>
<dbReference type="PANTHER" id="PTHR43780:SF2">
    <property type="entry name" value="1-AMINOCYCLOPROPANE-1-CARBOXYLATE DEAMINASE-RELATED"/>
    <property type="match status" value="1"/>
</dbReference>
<keyword evidence="8" id="KW-1185">Reference proteome</keyword>
<comment type="cofactor">
    <cofactor evidence="1">
        <name>pyridoxal 5'-phosphate</name>
        <dbReference type="ChEBI" id="CHEBI:597326"/>
    </cofactor>
</comment>
<proteinExistence type="inferred from homology"/>
<dbReference type="InterPro" id="IPR001926">
    <property type="entry name" value="TrpB-like_PALP"/>
</dbReference>
<dbReference type="PANTHER" id="PTHR43780">
    <property type="entry name" value="1-AMINOCYCLOPROPANE-1-CARBOXYLATE DEAMINASE-RELATED"/>
    <property type="match status" value="1"/>
</dbReference>
<evidence type="ECO:0000313" key="7">
    <source>
        <dbReference type="EMBL" id="OPC84631.1"/>
    </source>
</evidence>
<comment type="similarity">
    <text evidence="2">Belongs to the ACC deaminase/D-cysteine desulfhydrase family.</text>
</comment>
<evidence type="ECO:0000256" key="3">
    <source>
        <dbReference type="ARBA" id="ARBA00022898"/>
    </source>
</evidence>
<accession>A0A1T3P6P8</accession>
<evidence type="ECO:0000313" key="8">
    <source>
        <dbReference type="Proteomes" id="UP000190037"/>
    </source>
</evidence>
<dbReference type="AlphaFoldDB" id="A0A1T3P6P8"/>
<dbReference type="STRING" id="159449.B4N89_30220"/>
<keyword evidence="3 4" id="KW-0663">Pyridoxal phosphate</keyword>
<gene>
    <name evidence="7" type="ORF">B4N89_30220</name>
</gene>
<dbReference type="GO" id="GO:1901605">
    <property type="term" value="P:alpha-amino acid metabolic process"/>
    <property type="evidence" value="ECO:0007669"/>
    <property type="project" value="UniProtKB-ARBA"/>
</dbReference>
<evidence type="ECO:0000256" key="2">
    <source>
        <dbReference type="ARBA" id="ARBA00008639"/>
    </source>
</evidence>
<feature type="domain" description="Tryptophan synthase beta chain-like PALP" evidence="6">
    <location>
        <begin position="46"/>
        <end position="356"/>
    </location>
</feature>
<dbReference type="SUPFAM" id="SSF53686">
    <property type="entry name" value="Tryptophan synthase beta subunit-like PLP-dependent enzymes"/>
    <property type="match status" value="1"/>
</dbReference>
<protein>
    <recommendedName>
        <fullName evidence="6">Tryptophan synthase beta chain-like PALP domain-containing protein</fullName>
    </recommendedName>
</protein>
<dbReference type="OrthoDB" id="9801249at2"/>
<dbReference type="EMBL" id="MWQN01000001">
    <property type="protein sequence ID" value="OPC84631.1"/>
    <property type="molecule type" value="Genomic_DNA"/>
</dbReference>
<reference evidence="7 8" key="1">
    <citation type="submission" date="2017-03" db="EMBL/GenBank/DDBJ databases">
        <title>Draft genome sequence of Streptomyces scabrisporus NF3, endophyte isolated from Amphipterygium adstringens.</title>
        <authorList>
            <person name="Vazquez M."/>
            <person name="Ceapa C.D."/>
            <person name="Rodriguez Luna D."/>
            <person name="Sanchez Esquivel S."/>
        </authorList>
    </citation>
    <scope>NUCLEOTIDE SEQUENCE [LARGE SCALE GENOMIC DNA]</scope>
    <source>
        <strain evidence="7 8">NF3</strain>
    </source>
</reference>
<name>A0A1T3P6P8_9ACTN</name>
<dbReference type="Proteomes" id="UP000190037">
    <property type="component" value="Unassembled WGS sequence"/>
</dbReference>
<dbReference type="InterPro" id="IPR036052">
    <property type="entry name" value="TrpB-like_PALP_sf"/>
</dbReference>
<comment type="caution">
    <text evidence="7">The sequence shown here is derived from an EMBL/GenBank/DDBJ whole genome shotgun (WGS) entry which is preliminary data.</text>
</comment>
<dbReference type="Gene3D" id="3.40.50.1100">
    <property type="match status" value="2"/>
</dbReference>